<protein>
    <recommendedName>
        <fullName evidence="3">Cytosolic protein</fullName>
    </recommendedName>
</protein>
<dbReference type="InterPro" id="IPR020314">
    <property type="entry name" value="Uncharacterised_YpzA"/>
</dbReference>
<reference evidence="1 2" key="1">
    <citation type="journal article" date="2011" name="Environ. Microbiol.">
        <title>Genome of alkaliphilic Bacillus pseudofirmus OF4 reveals adaptations that support the ability to grow in an external pH range from 7.5 to 11.4.</title>
        <authorList>
            <person name="Janto B."/>
            <person name="Ahmed A."/>
            <person name="Ito M."/>
            <person name="Liu J."/>
            <person name="Hicks D.B."/>
            <person name="Pagni S."/>
            <person name="Fackelmayer O.J."/>
            <person name="Smith T.A."/>
            <person name="Earl J."/>
            <person name="Elbourne L.D."/>
            <person name="Hassan K."/>
            <person name="Paulsen I.T."/>
            <person name="Kolsto A.B."/>
            <person name="Tourasse N.J."/>
            <person name="Ehrlich G.D."/>
            <person name="Boissy R."/>
            <person name="Ivey D.M."/>
            <person name="Li G."/>
            <person name="Xue Y."/>
            <person name="Ma Y."/>
            <person name="Hu F.Z."/>
            <person name="Krulwich T.A."/>
        </authorList>
    </citation>
    <scope>NUCLEOTIDE SEQUENCE [LARGE SCALE GENOMIC DNA]</scope>
    <source>
        <strain evidence="2">ATCC BAA-2126 / JCM 17055 / OF4</strain>
    </source>
</reference>
<name>D3G0U4_ALKPO</name>
<accession>D3G0U4</accession>
<dbReference type="RefSeq" id="WP_012958618.1">
    <property type="nucleotide sequence ID" value="NC_013791.2"/>
</dbReference>
<dbReference type="EMBL" id="CP001878">
    <property type="protein sequence ID" value="ADC51256.1"/>
    <property type="molecule type" value="Genomic_DNA"/>
</dbReference>
<dbReference type="KEGG" id="bpf:BpOF4_16035"/>
<organism evidence="1 2">
    <name type="scientific">Alkalihalophilus pseudofirmus (strain ATCC BAA-2126 / JCM 17055 / OF4)</name>
    <name type="common">Bacillus pseudofirmus</name>
    <dbReference type="NCBI Taxonomy" id="398511"/>
    <lineage>
        <taxon>Bacteria</taxon>
        <taxon>Bacillati</taxon>
        <taxon>Bacillota</taxon>
        <taxon>Bacilli</taxon>
        <taxon>Bacillales</taxon>
        <taxon>Bacillaceae</taxon>
        <taxon>Alkalihalophilus</taxon>
    </lineage>
</organism>
<dbReference type="AlphaFoldDB" id="D3G0U4"/>
<evidence type="ECO:0008006" key="3">
    <source>
        <dbReference type="Google" id="ProtNLM"/>
    </source>
</evidence>
<proteinExistence type="predicted"/>
<dbReference type="Proteomes" id="UP000001544">
    <property type="component" value="Chromosome"/>
</dbReference>
<dbReference type="HOGENOM" id="CLU_171597_1_0_9"/>
<evidence type="ECO:0000313" key="1">
    <source>
        <dbReference type="EMBL" id="ADC51256.1"/>
    </source>
</evidence>
<keyword evidence="2" id="KW-1185">Reference proteome</keyword>
<evidence type="ECO:0000313" key="2">
    <source>
        <dbReference type="Proteomes" id="UP000001544"/>
    </source>
</evidence>
<sequence length="84" mass="9429">MRMSEPYNELKQVEMAIKSAQRMVGQATMSMDPDQLQAATDAVNQAKEQYKKAASHQTGVDAAFFEFSEELLEKADTQLNEAKK</sequence>
<dbReference type="Pfam" id="PF10819">
    <property type="entry name" value="DUF2564"/>
    <property type="match status" value="1"/>
</dbReference>
<gene>
    <name evidence="1" type="ordered locus">BpOF4_16035</name>
</gene>
<dbReference type="eggNOG" id="ENOG50332QA">
    <property type="taxonomic scope" value="Bacteria"/>
</dbReference>